<dbReference type="SUPFAM" id="SSF54001">
    <property type="entry name" value="Cysteine proteinases"/>
    <property type="match status" value="1"/>
</dbReference>
<keyword evidence="5 7" id="KW-0378">Hydrolase</keyword>
<proteinExistence type="inferred from homology"/>
<reference evidence="10" key="2">
    <citation type="journal article" date="2020" name="Nat. Commun.">
        <title>Large-scale genome sequencing of mycorrhizal fungi provides insights into the early evolution of symbiotic traits.</title>
        <authorList>
            <person name="Miyauchi S."/>
            <person name="Kiss E."/>
            <person name="Kuo A."/>
            <person name="Drula E."/>
            <person name="Kohler A."/>
            <person name="Sanchez-Garcia M."/>
            <person name="Morin E."/>
            <person name="Andreopoulos B."/>
            <person name="Barry K.W."/>
            <person name="Bonito G."/>
            <person name="Buee M."/>
            <person name="Carver A."/>
            <person name="Chen C."/>
            <person name="Cichocki N."/>
            <person name="Clum A."/>
            <person name="Culley D."/>
            <person name="Crous P.W."/>
            <person name="Fauchery L."/>
            <person name="Girlanda M."/>
            <person name="Hayes R.D."/>
            <person name="Keri Z."/>
            <person name="LaButti K."/>
            <person name="Lipzen A."/>
            <person name="Lombard V."/>
            <person name="Magnuson J."/>
            <person name="Maillard F."/>
            <person name="Murat C."/>
            <person name="Nolan M."/>
            <person name="Ohm R.A."/>
            <person name="Pangilinan J."/>
            <person name="Pereira M.F."/>
            <person name="Perotto S."/>
            <person name="Peter M."/>
            <person name="Pfister S."/>
            <person name="Riley R."/>
            <person name="Sitrit Y."/>
            <person name="Stielow J.B."/>
            <person name="Szollosi G."/>
            <person name="Zifcakova L."/>
            <person name="Stursova M."/>
            <person name="Spatafora J.W."/>
            <person name="Tedersoo L."/>
            <person name="Vaario L.M."/>
            <person name="Yamada A."/>
            <person name="Yan M."/>
            <person name="Wang P."/>
            <person name="Xu J."/>
            <person name="Bruns T."/>
            <person name="Baldrian P."/>
            <person name="Vilgalys R."/>
            <person name="Dunand C."/>
            <person name="Henrissat B."/>
            <person name="Grigoriev I.V."/>
            <person name="Hibbett D."/>
            <person name="Nagy L.G."/>
            <person name="Martin F.M."/>
        </authorList>
    </citation>
    <scope>NUCLEOTIDE SEQUENCE</scope>
    <source>
        <strain evidence="10">Prilba</strain>
    </source>
</reference>
<dbReference type="InterPro" id="IPR038765">
    <property type="entry name" value="Papain-like_cys_pep_sf"/>
</dbReference>
<comment type="catalytic activity">
    <reaction evidence="1 7 8">
        <text>Thiol-dependent hydrolysis of ester, thioester, amide, peptide and isopeptide bonds formed by the C-terminal Gly of ubiquitin (a 76-residue protein attached to proteins as an intracellular targeting signal).</text>
        <dbReference type="EC" id="3.4.19.12"/>
    </reaction>
</comment>
<dbReference type="Gene3D" id="3.40.532.10">
    <property type="entry name" value="Peptidase C12, ubiquitin carboxyl-terminal hydrolase"/>
    <property type="match status" value="1"/>
</dbReference>
<dbReference type="GO" id="GO:0005737">
    <property type="term" value="C:cytoplasm"/>
    <property type="evidence" value="ECO:0007669"/>
    <property type="project" value="TreeGrafter"/>
</dbReference>
<keyword evidence="6 7" id="KW-0788">Thiol protease</keyword>
<name>A0A9P5K2W6_9AGAM</name>
<evidence type="ECO:0000313" key="10">
    <source>
        <dbReference type="EMBL" id="KAF8475276.1"/>
    </source>
</evidence>
<dbReference type="PANTHER" id="PTHR10589:SF17">
    <property type="entry name" value="UBIQUITIN CARBOXYL-TERMINAL HYDROLASE"/>
    <property type="match status" value="1"/>
</dbReference>
<dbReference type="InterPro" id="IPR036959">
    <property type="entry name" value="Peptidase_C12_UCH_sf"/>
</dbReference>
<dbReference type="GO" id="GO:0004843">
    <property type="term" value="F:cysteine-type deubiquitinase activity"/>
    <property type="evidence" value="ECO:0007669"/>
    <property type="project" value="UniProtKB-UniRule"/>
</dbReference>
<sequence>MSRWIPLESNPELFNKWAHQAGLLESDAEFQDIYGLDDELLDLVATPVKAVILLFPIRGKLEVLRQEEEEKIKEKGQVPIDPTVFWIKQTISNACGTIGLLHALINSEVVYEPDSPITKFIDSCQDKTPLERAKFLESEDLFANIHAAAAASGQTAVPKDLDTDLHFTCFVQAPEASAREAETPTGERRLIELDGGRAGPVDRGKSTDLLKDVAKYVKEQIFAKAPSSEFCMIALAGGFPEGGSGGV</sequence>
<feature type="site" description="Transition state stabilizer" evidence="7">
    <location>
        <position position="89"/>
    </location>
</feature>
<evidence type="ECO:0000256" key="5">
    <source>
        <dbReference type="ARBA" id="ARBA00022801"/>
    </source>
</evidence>
<dbReference type="AlphaFoldDB" id="A0A9P5K2W6"/>
<evidence type="ECO:0000256" key="7">
    <source>
        <dbReference type="PROSITE-ProRule" id="PRU01393"/>
    </source>
</evidence>
<evidence type="ECO:0000256" key="3">
    <source>
        <dbReference type="ARBA" id="ARBA00022670"/>
    </source>
</evidence>
<dbReference type="Pfam" id="PF01088">
    <property type="entry name" value="Peptidase_C12"/>
    <property type="match status" value="1"/>
</dbReference>
<dbReference type="EMBL" id="WHVB01000016">
    <property type="protein sequence ID" value="KAF8475276.1"/>
    <property type="molecule type" value="Genomic_DNA"/>
</dbReference>
<dbReference type="OrthoDB" id="427186at2759"/>
<evidence type="ECO:0000259" key="9">
    <source>
        <dbReference type="PROSITE" id="PS52048"/>
    </source>
</evidence>
<feature type="domain" description="UCH catalytic" evidence="9">
    <location>
        <begin position="3"/>
        <end position="237"/>
    </location>
</feature>
<reference evidence="10" key="1">
    <citation type="submission" date="2019-10" db="EMBL/GenBank/DDBJ databases">
        <authorList>
            <consortium name="DOE Joint Genome Institute"/>
            <person name="Kuo A."/>
            <person name="Miyauchi S."/>
            <person name="Kiss E."/>
            <person name="Drula E."/>
            <person name="Kohler A."/>
            <person name="Sanchez-Garcia M."/>
            <person name="Andreopoulos B."/>
            <person name="Barry K.W."/>
            <person name="Bonito G."/>
            <person name="Buee M."/>
            <person name="Carver A."/>
            <person name="Chen C."/>
            <person name="Cichocki N."/>
            <person name="Clum A."/>
            <person name="Culley D."/>
            <person name="Crous P.W."/>
            <person name="Fauchery L."/>
            <person name="Girlanda M."/>
            <person name="Hayes R."/>
            <person name="Keri Z."/>
            <person name="LaButti K."/>
            <person name="Lipzen A."/>
            <person name="Lombard V."/>
            <person name="Magnuson J."/>
            <person name="Maillard F."/>
            <person name="Morin E."/>
            <person name="Murat C."/>
            <person name="Nolan M."/>
            <person name="Ohm R."/>
            <person name="Pangilinan J."/>
            <person name="Pereira M."/>
            <person name="Perotto S."/>
            <person name="Peter M."/>
            <person name="Riley R."/>
            <person name="Sitrit Y."/>
            <person name="Stielow B."/>
            <person name="Szollosi G."/>
            <person name="Zifcakova L."/>
            <person name="Stursova M."/>
            <person name="Spatafora J.W."/>
            <person name="Tedersoo L."/>
            <person name="Vaario L.-M."/>
            <person name="Yamada A."/>
            <person name="Yan M."/>
            <person name="Wang P."/>
            <person name="Xu J."/>
            <person name="Bruns T."/>
            <person name="Baldrian P."/>
            <person name="Vilgalys R."/>
            <person name="Henrissat B."/>
            <person name="Grigoriev I.V."/>
            <person name="Hibbett D."/>
            <person name="Nagy L.G."/>
            <person name="Martin F.M."/>
        </authorList>
    </citation>
    <scope>NUCLEOTIDE SEQUENCE</scope>
    <source>
        <strain evidence="10">Prilba</strain>
    </source>
</reference>
<keyword evidence="4 7" id="KW-0833">Ubl conjugation pathway</keyword>
<feature type="active site" description="Nucleophile" evidence="7">
    <location>
        <position position="95"/>
    </location>
</feature>
<dbReference type="PRINTS" id="PR00707">
    <property type="entry name" value="UBCTHYDRLASE"/>
</dbReference>
<dbReference type="GO" id="GO:0006511">
    <property type="term" value="P:ubiquitin-dependent protein catabolic process"/>
    <property type="evidence" value="ECO:0007669"/>
    <property type="project" value="UniProtKB-UniRule"/>
</dbReference>
<keyword evidence="3 7" id="KW-0645">Protease</keyword>
<feature type="active site" description="Proton donor" evidence="7">
    <location>
        <position position="166"/>
    </location>
</feature>
<gene>
    <name evidence="10" type="ORF">DFH94DRAFT_760360</name>
</gene>
<dbReference type="FunFam" id="3.40.532.10:FF:000006">
    <property type="entry name" value="Ubiquitin carboxyl-terminal hydrolase"/>
    <property type="match status" value="1"/>
</dbReference>
<protein>
    <recommendedName>
        <fullName evidence="8">Ubiquitin carboxyl-terminal hydrolase</fullName>
        <ecNumber evidence="8">3.4.19.12</ecNumber>
    </recommendedName>
</protein>
<evidence type="ECO:0000256" key="1">
    <source>
        <dbReference type="ARBA" id="ARBA00000707"/>
    </source>
</evidence>
<comment type="similarity">
    <text evidence="2 7 8">Belongs to the peptidase C12 family.</text>
</comment>
<comment type="caution">
    <text evidence="10">The sequence shown here is derived from an EMBL/GenBank/DDBJ whole genome shotgun (WGS) entry which is preliminary data.</text>
</comment>
<evidence type="ECO:0000256" key="4">
    <source>
        <dbReference type="ARBA" id="ARBA00022786"/>
    </source>
</evidence>
<dbReference type="PROSITE" id="PS52048">
    <property type="entry name" value="UCH_DOMAIN"/>
    <property type="match status" value="1"/>
</dbReference>
<accession>A0A9P5K2W6</accession>
<evidence type="ECO:0000256" key="2">
    <source>
        <dbReference type="ARBA" id="ARBA00009326"/>
    </source>
</evidence>
<dbReference type="Proteomes" id="UP000759537">
    <property type="component" value="Unassembled WGS sequence"/>
</dbReference>
<dbReference type="PANTHER" id="PTHR10589">
    <property type="entry name" value="UBIQUITIN CARBOXYL-TERMINAL HYDROLASE"/>
    <property type="match status" value="1"/>
</dbReference>
<organism evidence="10 11">
    <name type="scientific">Russula ochroleuca</name>
    <dbReference type="NCBI Taxonomy" id="152965"/>
    <lineage>
        <taxon>Eukaryota</taxon>
        <taxon>Fungi</taxon>
        <taxon>Dikarya</taxon>
        <taxon>Basidiomycota</taxon>
        <taxon>Agaricomycotina</taxon>
        <taxon>Agaricomycetes</taxon>
        <taxon>Russulales</taxon>
        <taxon>Russulaceae</taxon>
        <taxon>Russula</taxon>
    </lineage>
</organism>
<dbReference type="GO" id="GO:0016579">
    <property type="term" value="P:protein deubiquitination"/>
    <property type="evidence" value="ECO:0007669"/>
    <property type="project" value="TreeGrafter"/>
</dbReference>
<dbReference type="EC" id="3.4.19.12" evidence="8"/>
<evidence type="ECO:0000256" key="6">
    <source>
        <dbReference type="ARBA" id="ARBA00022807"/>
    </source>
</evidence>
<evidence type="ECO:0000256" key="8">
    <source>
        <dbReference type="RuleBase" id="RU361215"/>
    </source>
</evidence>
<keyword evidence="11" id="KW-1185">Reference proteome</keyword>
<feature type="site" description="Important for enzyme activity" evidence="7">
    <location>
        <position position="194"/>
    </location>
</feature>
<dbReference type="InterPro" id="IPR001578">
    <property type="entry name" value="Peptidase_C12_UCH"/>
</dbReference>
<evidence type="ECO:0000313" key="11">
    <source>
        <dbReference type="Proteomes" id="UP000759537"/>
    </source>
</evidence>